<comment type="subcellular location">
    <subcellularLocation>
        <location evidence="1">Membrane</location>
        <topology evidence="1">Multi-pass membrane protein</topology>
    </subcellularLocation>
</comment>
<proteinExistence type="inferred from homology"/>
<dbReference type="InterPro" id="IPR037185">
    <property type="entry name" value="EmrE-like"/>
</dbReference>
<dbReference type="AlphaFoldDB" id="A0A1H3Y9L2"/>
<evidence type="ECO:0000256" key="6">
    <source>
        <dbReference type="SAM" id="Phobius"/>
    </source>
</evidence>
<feature type="transmembrane region" description="Helical" evidence="6">
    <location>
        <begin position="46"/>
        <end position="65"/>
    </location>
</feature>
<evidence type="ECO:0000313" key="8">
    <source>
        <dbReference type="EMBL" id="SEA08357.1"/>
    </source>
</evidence>
<name>A0A1H3Y9L2_9RHOB</name>
<dbReference type="Proteomes" id="UP000198703">
    <property type="component" value="Unassembled WGS sequence"/>
</dbReference>
<evidence type="ECO:0000256" key="2">
    <source>
        <dbReference type="ARBA" id="ARBA00009853"/>
    </source>
</evidence>
<reference evidence="8 9" key="1">
    <citation type="submission" date="2016-10" db="EMBL/GenBank/DDBJ databases">
        <authorList>
            <person name="de Groot N.N."/>
        </authorList>
    </citation>
    <scope>NUCLEOTIDE SEQUENCE [LARGE SCALE GENOMIC DNA]</scope>
    <source>
        <strain evidence="8 9">DSM 15345</strain>
    </source>
</reference>
<feature type="transmembrane region" description="Helical" evidence="6">
    <location>
        <begin position="270"/>
        <end position="289"/>
    </location>
</feature>
<accession>A0A1H3Y9L2</accession>
<feature type="domain" description="EamA" evidence="7">
    <location>
        <begin position="156"/>
        <end position="286"/>
    </location>
</feature>
<dbReference type="RefSeq" id="WP_093250055.1">
    <property type="nucleotide sequence ID" value="NZ_FNQM01000003.1"/>
</dbReference>
<keyword evidence="5 6" id="KW-0472">Membrane</keyword>
<comment type="similarity">
    <text evidence="2">Belongs to the drug/metabolite transporter (DMT) superfamily. 10 TMS drug/metabolite exporter (DME) (TC 2.A.7.3) family.</text>
</comment>
<dbReference type="SUPFAM" id="SSF103481">
    <property type="entry name" value="Multidrug resistance efflux transporter EmrE"/>
    <property type="match status" value="2"/>
</dbReference>
<dbReference type="InterPro" id="IPR000620">
    <property type="entry name" value="EamA_dom"/>
</dbReference>
<evidence type="ECO:0000256" key="4">
    <source>
        <dbReference type="ARBA" id="ARBA00022989"/>
    </source>
</evidence>
<organism evidence="8 9">
    <name type="scientific">Rubrimonas cliftonensis</name>
    <dbReference type="NCBI Taxonomy" id="89524"/>
    <lineage>
        <taxon>Bacteria</taxon>
        <taxon>Pseudomonadati</taxon>
        <taxon>Pseudomonadota</taxon>
        <taxon>Alphaproteobacteria</taxon>
        <taxon>Rhodobacterales</taxon>
        <taxon>Paracoccaceae</taxon>
        <taxon>Rubrimonas</taxon>
    </lineage>
</organism>
<feature type="transmembrane region" description="Helical" evidence="6">
    <location>
        <begin position="187"/>
        <end position="209"/>
    </location>
</feature>
<dbReference type="STRING" id="89524.SAMN05444370_1038"/>
<dbReference type="PANTHER" id="PTHR22911:SF6">
    <property type="entry name" value="SOLUTE CARRIER FAMILY 35 MEMBER G1"/>
    <property type="match status" value="1"/>
</dbReference>
<dbReference type="Pfam" id="PF00892">
    <property type="entry name" value="EamA"/>
    <property type="match status" value="2"/>
</dbReference>
<dbReference type="PANTHER" id="PTHR22911">
    <property type="entry name" value="ACYL-MALONYL CONDENSING ENZYME-RELATED"/>
    <property type="match status" value="1"/>
</dbReference>
<feature type="transmembrane region" description="Helical" evidence="6">
    <location>
        <begin position="215"/>
        <end position="233"/>
    </location>
</feature>
<keyword evidence="4 6" id="KW-1133">Transmembrane helix</keyword>
<feature type="transmembrane region" description="Helical" evidence="6">
    <location>
        <begin position="16"/>
        <end position="34"/>
    </location>
</feature>
<protein>
    <submittedName>
        <fullName evidence="8">EamA-like transporter family protein</fullName>
    </submittedName>
</protein>
<feature type="transmembrane region" description="Helical" evidence="6">
    <location>
        <begin position="245"/>
        <end position="264"/>
    </location>
</feature>
<evidence type="ECO:0000256" key="1">
    <source>
        <dbReference type="ARBA" id="ARBA00004141"/>
    </source>
</evidence>
<evidence type="ECO:0000259" key="7">
    <source>
        <dbReference type="Pfam" id="PF00892"/>
    </source>
</evidence>
<evidence type="ECO:0000256" key="5">
    <source>
        <dbReference type="ARBA" id="ARBA00023136"/>
    </source>
</evidence>
<evidence type="ECO:0000256" key="3">
    <source>
        <dbReference type="ARBA" id="ARBA00022692"/>
    </source>
</evidence>
<feature type="transmembrane region" description="Helical" evidence="6">
    <location>
        <begin position="131"/>
        <end position="150"/>
    </location>
</feature>
<dbReference type="OrthoDB" id="9810329at2"/>
<sequence>MTVAADGHPTARPMAAAGWMGLAIVSFAAMAVAGRELSAHYDTFEIMFYRSAIGLPIVAALLLRLHGWRGAATAQPWGHVRRNVIHFTGQNLWFYGVATIPLAQLVALEFTNPIWVAMLAPLLLGETLTRWKLVAALLGFAGVLVIAQPGVAPLELGHLAALASALGFALTNIFTRGLMRRDGALCVLFWMTLSQMLMGLACALPGGVAGVTPETLPWVLFVGVCGLSAHMGLTRALGFAPASVVAPMEFLRLPVIAVVGLTLYGEPVELALALGAALILLGNVLNLRAQRRGA</sequence>
<gene>
    <name evidence="8" type="ORF">SAMN05444370_1038</name>
</gene>
<feature type="domain" description="EamA" evidence="7">
    <location>
        <begin position="18"/>
        <end position="146"/>
    </location>
</feature>
<keyword evidence="9" id="KW-1185">Reference proteome</keyword>
<dbReference type="GO" id="GO:0016020">
    <property type="term" value="C:membrane"/>
    <property type="evidence" value="ECO:0007669"/>
    <property type="project" value="UniProtKB-SubCell"/>
</dbReference>
<dbReference type="EMBL" id="FNQM01000003">
    <property type="protein sequence ID" value="SEA08357.1"/>
    <property type="molecule type" value="Genomic_DNA"/>
</dbReference>
<evidence type="ECO:0000313" key="9">
    <source>
        <dbReference type="Proteomes" id="UP000198703"/>
    </source>
</evidence>
<keyword evidence="3 6" id="KW-0812">Transmembrane</keyword>
<feature type="transmembrane region" description="Helical" evidence="6">
    <location>
        <begin position="156"/>
        <end position="175"/>
    </location>
</feature>